<evidence type="ECO:0000313" key="3">
    <source>
        <dbReference type="Proteomes" id="UP001144372"/>
    </source>
</evidence>
<comment type="caution">
    <text evidence="2">The sequence shown here is derived from an EMBL/GenBank/DDBJ whole genome shotgun (WGS) entry which is preliminary data.</text>
</comment>
<name>A0A9W6D4B1_9BACT</name>
<evidence type="ECO:0000313" key="2">
    <source>
        <dbReference type="EMBL" id="GLI33912.1"/>
    </source>
</evidence>
<keyword evidence="1" id="KW-1133">Transmembrane helix</keyword>
<protein>
    <submittedName>
        <fullName evidence="2">Uncharacterized protein</fullName>
    </submittedName>
</protein>
<keyword evidence="1" id="KW-0472">Membrane</keyword>
<dbReference type="EMBL" id="BSDR01000001">
    <property type="protein sequence ID" value="GLI33912.1"/>
    <property type="molecule type" value="Genomic_DNA"/>
</dbReference>
<dbReference type="AlphaFoldDB" id="A0A9W6D4B1"/>
<reference evidence="2" key="1">
    <citation type="submission" date="2022-12" db="EMBL/GenBank/DDBJ databases">
        <title>Reference genome sequencing for broad-spectrum identification of bacterial and archaeal isolates by mass spectrometry.</title>
        <authorList>
            <person name="Sekiguchi Y."/>
            <person name="Tourlousse D.M."/>
        </authorList>
    </citation>
    <scope>NUCLEOTIDE SEQUENCE</scope>
    <source>
        <strain evidence="2">ASRB1</strain>
    </source>
</reference>
<feature type="transmembrane region" description="Helical" evidence="1">
    <location>
        <begin position="17"/>
        <end position="38"/>
    </location>
</feature>
<keyword evidence="3" id="KW-1185">Reference proteome</keyword>
<keyword evidence="1" id="KW-0812">Transmembrane</keyword>
<organism evidence="2 3">
    <name type="scientific">Desulforhabdus amnigena</name>
    <dbReference type="NCBI Taxonomy" id="40218"/>
    <lineage>
        <taxon>Bacteria</taxon>
        <taxon>Pseudomonadati</taxon>
        <taxon>Thermodesulfobacteriota</taxon>
        <taxon>Syntrophobacteria</taxon>
        <taxon>Syntrophobacterales</taxon>
        <taxon>Syntrophobacteraceae</taxon>
        <taxon>Desulforhabdus</taxon>
    </lineage>
</organism>
<proteinExistence type="predicted"/>
<evidence type="ECO:0000256" key="1">
    <source>
        <dbReference type="SAM" id="Phobius"/>
    </source>
</evidence>
<sequence>MGYWIGAAYGYYLHGSLTFYLIFVPDEVILILPIYNLYPSRLETDRDFAKRFGESFSGSHSEFKLTKHLMNI</sequence>
<gene>
    <name evidence="2" type="ORF">DAMNIGENAA_13450</name>
</gene>
<dbReference type="Proteomes" id="UP001144372">
    <property type="component" value="Unassembled WGS sequence"/>
</dbReference>
<accession>A0A9W6D4B1</accession>